<dbReference type="EMBL" id="NWSV01000004">
    <property type="protein sequence ID" value="PDT04811.1"/>
    <property type="molecule type" value="Genomic_DNA"/>
</dbReference>
<keyword evidence="7" id="KW-1185">Reference proteome</keyword>
<dbReference type="InterPro" id="IPR009057">
    <property type="entry name" value="Homeodomain-like_sf"/>
</dbReference>
<comment type="caution">
    <text evidence="6">The sequence shown here is derived from an EMBL/GenBank/DDBJ whole genome shotgun (WGS) entry which is preliminary data.</text>
</comment>
<proteinExistence type="predicted"/>
<accession>A0A2A6JG00</accession>
<dbReference type="SUPFAM" id="SSF46689">
    <property type="entry name" value="Homeodomain-like"/>
    <property type="match status" value="1"/>
</dbReference>
<dbReference type="GO" id="GO:0003700">
    <property type="term" value="F:DNA-binding transcription factor activity"/>
    <property type="evidence" value="ECO:0007669"/>
    <property type="project" value="TreeGrafter"/>
</dbReference>
<evidence type="ECO:0000259" key="5">
    <source>
        <dbReference type="PROSITE" id="PS50977"/>
    </source>
</evidence>
<evidence type="ECO:0000313" key="7">
    <source>
        <dbReference type="Proteomes" id="UP000220768"/>
    </source>
</evidence>
<name>A0A2A6JG00_9HYPH</name>
<keyword evidence="1" id="KW-0805">Transcription regulation</keyword>
<dbReference type="Pfam" id="PF00440">
    <property type="entry name" value="TetR_N"/>
    <property type="match status" value="1"/>
</dbReference>
<dbReference type="PANTHER" id="PTHR30055:SF146">
    <property type="entry name" value="HTH-TYPE TRANSCRIPTIONAL DUAL REGULATOR CECR"/>
    <property type="match status" value="1"/>
</dbReference>
<keyword evidence="2 4" id="KW-0238">DNA-binding</keyword>
<dbReference type="Gene3D" id="1.10.357.10">
    <property type="entry name" value="Tetracycline Repressor, domain 2"/>
    <property type="match status" value="1"/>
</dbReference>
<sequence length="246" mass="27096">MSKSSRRLILARMKDRMTPAVRMAGHSQRGQCAKRLSILDAAADVFCRQGFAGASIDEIAAVACVSRQTIYNHYREKETLFVAVVEDVMNRANAMLFSVLSGFPENADNLEDDLTGFAVRLNKNCICNHDGKFLRKLVQTEGERYPHLFESWRRQGPGKLTTALSALLARLAHGRALVIDDFDVAARQFVALCNADLQMMTLFGETPSDEQLEKAARNAVRTFLKAYGAPPADKAGPRAHLAALPG</sequence>
<organism evidence="6 7">
    <name type="scientific">Rhizobium chutanense</name>
    <dbReference type="NCBI Taxonomy" id="2035448"/>
    <lineage>
        <taxon>Bacteria</taxon>
        <taxon>Pseudomonadati</taxon>
        <taxon>Pseudomonadota</taxon>
        <taxon>Alphaproteobacteria</taxon>
        <taxon>Hyphomicrobiales</taxon>
        <taxon>Rhizobiaceae</taxon>
        <taxon>Rhizobium/Agrobacterium group</taxon>
        <taxon>Rhizobium</taxon>
    </lineage>
</organism>
<evidence type="ECO:0000256" key="4">
    <source>
        <dbReference type="PROSITE-ProRule" id="PRU00335"/>
    </source>
</evidence>
<dbReference type="FunFam" id="1.10.10.60:FF:000141">
    <property type="entry name" value="TetR family transcriptional regulator"/>
    <property type="match status" value="1"/>
</dbReference>
<evidence type="ECO:0000313" key="6">
    <source>
        <dbReference type="EMBL" id="PDT04811.1"/>
    </source>
</evidence>
<dbReference type="InterPro" id="IPR050109">
    <property type="entry name" value="HTH-type_TetR-like_transc_reg"/>
</dbReference>
<evidence type="ECO:0000256" key="2">
    <source>
        <dbReference type="ARBA" id="ARBA00023125"/>
    </source>
</evidence>
<evidence type="ECO:0000256" key="3">
    <source>
        <dbReference type="ARBA" id="ARBA00023163"/>
    </source>
</evidence>
<reference evidence="6 7" key="1">
    <citation type="submission" date="2017-09" db="EMBL/GenBank/DDBJ databases">
        <title>Comparative genomics of rhizobia isolated from Phaseolus vulgaris in China.</title>
        <authorList>
            <person name="Tong W."/>
        </authorList>
    </citation>
    <scope>NUCLEOTIDE SEQUENCE [LARGE SCALE GENOMIC DNA]</scope>
    <source>
        <strain evidence="6 7">C5</strain>
    </source>
</reference>
<dbReference type="AlphaFoldDB" id="A0A2A6JG00"/>
<dbReference type="InterPro" id="IPR001647">
    <property type="entry name" value="HTH_TetR"/>
</dbReference>
<evidence type="ECO:0000256" key="1">
    <source>
        <dbReference type="ARBA" id="ARBA00023015"/>
    </source>
</evidence>
<dbReference type="InterPro" id="IPR039536">
    <property type="entry name" value="TetR_C_Proteobacteria"/>
</dbReference>
<dbReference type="Gene3D" id="1.10.10.60">
    <property type="entry name" value="Homeodomain-like"/>
    <property type="match status" value="1"/>
</dbReference>
<feature type="DNA-binding region" description="H-T-H motif" evidence="4">
    <location>
        <begin position="55"/>
        <end position="74"/>
    </location>
</feature>
<dbReference type="Proteomes" id="UP000220768">
    <property type="component" value="Unassembled WGS sequence"/>
</dbReference>
<dbReference type="RefSeq" id="WP_097611661.1">
    <property type="nucleotide sequence ID" value="NZ_NWSV01000004.1"/>
</dbReference>
<dbReference type="PROSITE" id="PS50977">
    <property type="entry name" value="HTH_TETR_2"/>
    <property type="match status" value="1"/>
</dbReference>
<protein>
    <submittedName>
        <fullName evidence="6">TetR family transcriptional regulator</fullName>
    </submittedName>
</protein>
<feature type="domain" description="HTH tetR-type" evidence="5">
    <location>
        <begin position="32"/>
        <end position="92"/>
    </location>
</feature>
<dbReference type="GO" id="GO:0000976">
    <property type="term" value="F:transcription cis-regulatory region binding"/>
    <property type="evidence" value="ECO:0007669"/>
    <property type="project" value="TreeGrafter"/>
</dbReference>
<dbReference type="PANTHER" id="PTHR30055">
    <property type="entry name" value="HTH-TYPE TRANSCRIPTIONAL REGULATOR RUTR"/>
    <property type="match status" value="1"/>
</dbReference>
<keyword evidence="3" id="KW-0804">Transcription</keyword>
<dbReference type="Pfam" id="PF14246">
    <property type="entry name" value="TetR_C_7"/>
    <property type="match status" value="1"/>
</dbReference>
<dbReference type="PRINTS" id="PR00455">
    <property type="entry name" value="HTHTETR"/>
</dbReference>
<gene>
    <name evidence="6" type="ORF">CO666_08730</name>
</gene>